<dbReference type="PANTHER" id="PTHR12058:SF0">
    <property type="entry name" value="ACTIN-RELATED PROTEIN 2_3 COMPLEX SUBUNIT 2"/>
    <property type="match status" value="1"/>
</dbReference>
<dbReference type="EMBL" id="JAEHOD010000106">
    <property type="protein sequence ID" value="KAG2426423.1"/>
    <property type="molecule type" value="Genomic_DNA"/>
</dbReference>
<proteinExistence type="inferred from homology"/>
<keyword evidence="3" id="KW-0963">Cytoplasm</keyword>
<feature type="region of interest" description="Disordered" evidence="6">
    <location>
        <begin position="1"/>
        <end position="24"/>
    </location>
</feature>
<feature type="region of interest" description="Disordered" evidence="6">
    <location>
        <begin position="69"/>
        <end position="106"/>
    </location>
</feature>
<dbReference type="GO" id="GO:0051015">
    <property type="term" value="F:actin filament binding"/>
    <property type="evidence" value="ECO:0007669"/>
    <property type="project" value="TreeGrafter"/>
</dbReference>
<dbReference type="AlphaFoldDB" id="A0A835SMW0"/>
<dbReference type="PANTHER" id="PTHR12058">
    <property type="entry name" value="ARP2/3 COMPLEX 34 KDA SUBUNIT"/>
    <property type="match status" value="1"/>
</dbReference>
<evidence type="ECO:0000256" key="4">
    <source>
        <dbReference type="ARBA" id="ARBA00023203"/>
    </source>
</evidence>
<evidence type="ECO:0000313" key="9">
    <source>
        <dbReference type="Proteomes" id="UP000613740"/>
    </source>
</evidence>
<comment type="caution">
    <text evidence="8">The sequence shown here is derived from an EMBL/GenBank/DDBJ whole genome shotgun (WGS) entry which is preliminary data.</text>
</comment>
<evidence type="ECO:0000256" key="7">
    <source>
        <dbReference type="SAM" id="Phobius"/>
    </source>
</evidence>
<dbReference type="SUPFAM" id="SSF69645">
    <property type="entry name" value="Arp2/3 complex subunits"/>
    <property type="match status" value="2"/>
</dbReference>
<evidence type="ECO:0000256" key="1">
    <source>
        <dbReference type="ARBA" id="ARBA00004245"/>
    </source>
</evidence>
<dbReference type="GO" id="GO:0005885">
    <property type="term" value="C:Arp2/3 protein complex"/>
    <property type="evidence" value="ECO:0007669"/>
    <property type="project" value="InterPro"/>
</dbReference>
<protein>
    <recommendedName>
        <fullName evidence="10">Arp2/3 complex 34 kDa subunit</fullName>
    </recommendedName>
</protein>
<dbReference type="Pfam" id="PF04045">
    <property type="entry name" value="P34-Arc"/>
    <property type="match status" value="2"/>
</dbReference>
<evidence type="ECO:0000313" key="8">
    <source>
        <dbReference type="EMBL" id="KAG2426423.1"/>
    </source>
</evidence>
<comment type="similarity">
    <text evidence="2">Belongs to the ARPC2 family.</text>
</comment>
<keyword evidence="7" id="KW-0472">Membrane</keyword>
<evidence type="ECO:0000256" key="5">
    <source>
        <dbReference type="ARBA" id="ARBA00023212"/>
    </source>
</evidence>
<evidence type="ECO:0008006" key="10">
    <source>
        <dbReference type="Google" id="ProtNLM"/>
    </source>
</evidence>
<feature type="transmembrane region" description="Helical" evidence="7">
    <location>
        <begin position="316"/>
        <end position="335"/>
    </location>
</feature>
<evidence type="ECO:0000256" key="6">
    <source>
        <dbReference type="SAM" id="MobiDB-lite"/>
    </source>
</evidence>
<feature type="compositionally biased region" description="Gly residues" evidence="6">
    <location>
        <begin position="13"/>
        <end position="24"/>
    </location>
</feature>
<gene>
    <name evidence="8" type="ORF">HYH02_014782</name>
</gene>
<keyword evidence="7" id="KW-0812">Transmembrane</keyword>
<dbReference type="Gene3D" id="3.30.1460.20">
    <property type="match status" value="1"/>
</dbReference>
<dbReference type="GO" id="GO:0030041">
    <property type="term" value="P:actin filament polymerization"/>
    <property type="evidence" value="ECO:0007669"/>
    <property type="project" value="InterPro"/>
</dbReference>
<sequence>MTGAAPPPAAGAASGGTAGGGGGAGGGVTVRLEFSLPRLPAAFQRQVLGPDVRAALAAAFQGVARLLPPSEASSSTASPPPPPPAAAAAAGPEAASSASTSTSASTSASSSVALEVDVGLLARLSAGQRQGWSRSLASVRLLLAGHPIRQVFLALEAGSLRAGPPVVCCNTPGQVYVIKPGDEGVTLVFPLRFSSRQDTAMGVACLQEFVEARRGAALGRAPVVAYSSREPPGEMAGVDLSQFLPPLLSTASSRTSLAAAAAAAAAAATAAASGGGADATPQQPRPHPQHAHNAYPGGYLSFSFSRRHVTGPQMEGVVWSMACLHAFVAYHVKACKAMMHSRMRRRVASMCDLLGGPAAAAAAAAAAGGPGAVVAGGAGGGGGAQSLAAVGPAAAAAAAAAAGSAGP</sequence>
<keyword evidence="5" id="KW-0206">Cytoskeleton</keyword>
<keyword evidence="4" id="KW-0009">Actin-binding</keyword>
<keyword evidence="9" id="KW-1185">Reference proteome</keyword>
<dbReference type="InterPro" id="IPR007188">
    <property type="entry name" value="ARPC2"/>
</dbReference>
<dbReference type="InterPro" id="IPR034666">
    <property type="entry name" value="ARPC2/4"/>
</dbReference>
<name>A0A835SMW0_9CHLO</name>
<dbReference type="GO" id="GO:0005200">
    <property type="term" value="F:structural constituent of cytoskeleton"/>
    <property type="evidence" value="ECO:0007669"/>
    <property type="project" value="TreeGrafter"/>
</dbReference>
<evidence type="ECO:0000256" key="2">
    <source>
        <dbReference type="ARBA" id="ARBA00007192"/>
    </source>
</evidence>
<comment type="subcellular location">
    <subcellularLocation>
        <location evidence="1">Cytoplasm</location>
        <location evidence="1">Cytoskeleton</location>
    </subcellularLocation>
</comment>
<accession>A0A835SMW0</accession>
<feature type="compositionally biased region" description="Low complexity" evidence="6">
    <location>
        <begin position="86"/>
        <end position="106"/>
    </location>
</feature>
<feature type="region of interest" description="Disordered" evidence="6">
    <location>
        <begin position="273"/>
        <end position="292"/>
    </location>
</feature>
<dbReference type="OrthoDB" id="148331at2759"/>
<organism evidence="8 9">
    <name type="scientific">Chlamydomonas schloesseri</name>
    <dbReference type="NCBI Taxonomy" id="2026947"/>
    <lineage>
        <taxon>Eukaryota</taxon>
        <taxon>Viridiplantae</taxon>
        <taxon>Chlorophyta</taxon>
        <taxon>core chlorophytes</taxon>
        <taxon>Chlorophyceae</taxon>
        <taxon>CS clade</taxon>
        <taxon>Chlamydomonadales</taxon>
        <taxon>Chlamydomonadaceae</taxon>
        <taxon>Chlamydomonas</taxon>
    </lineage>
</organism>
<reference evidence="8" key="1">
    <citation type="journal article" date="2020" name="bioRxiv">
        <title>Comparative genomics of Chlamydomonas.</title>
        <authorList>
            <person name="Craig R.J."/>
            <person name="Hasan A.R."/>
            <person name="Ness R.W."/>
            <person name="Keightley P.D."/>
        </authorList>
    </citation>
    <scope>NUCLEOTIDE SEQUENCE</scope>
    <source>
        <strain evidence="8">CCAP 11/173</strain>
    </source>
</reference>
<evidence type="ECO:0000256" key="3">
    <source>
        <dbReference type="ARBA" id="ARBA00022490"/>
    </source>
</evidence>
<dbReference type="GO" id="GO:0034314">
    <property type="term" value="P:Arp2/3 complex-mediated actin nucleation"/>
    <property type="evidence" value="ECO:0007669"/>
    <property type="project" value="InterPro"/>
</dbReference>
<keyword evidence="7" id="KW-1133">Transmembrane helix</keyword>
<dbReference type="Proteomes" id="UP000613740">
    <property type="component" value="Unassembled WGS sequence"/>
</dbReference>